<keyword evidence="2" id="KW-1185">Reference proteome</keyword>
<reference evidence="1" key="1">
    <citation type="journal article" date="2020" name="Gigascience">
        <title>An improved pig reference genome sequence to enable pig genetics and genomics research.</title>
        <authorList>
            <person name="Warr A."/>
            <person name="Affara N."/>
            <person name="Aken B."/>
            <person name="Beiki H."/>
            <person name="Bickhart D.M."/>
            <person name="Billis K."/>
            <person name="Chow W."/>
            <person name="Eory L."/>
            <person name="Finlayson H.A."/>
            <person name="Flicek P."/>
            <person name="Giron C.G."/>
            <person name="Griffin D.K."/>
            <person name="Hall R."/>
            <person name="Hannum G."/>
            <person name="Hourlier T."/>
            <person name="Howe K."/>
            <person name="Hume D.A."/>
            <person name="Izuogu O."/>
            <person name="Kim K."/>
            <person name="Koren S."/>
            <person name="Liu H."/>
            <person name="Manchanda N."/>
            <person name="Martin F.J."/>
            <person name="Nonneman D.J."/>
            <person name="O'Connor R.E."/>
            <person name="Phillippy A.M."/>
            <person name="Rohrer G.A."/>
            <person name="Rosen B.D."/>
            <person name="Rund L.A."/>
            <person name="Sargent C.A."/>
            <person name="Schook L.B."/>
            <person name="Schroeder S.G."/>
            <person name="Schwartz A.S."/>
            <person name="Skinner B.M."/>
            <person name="Talbot R."/>
            <person name="Tseng E."/>
            <person name="Tuggle C.K."/>
            <person name="Watson M."/>
            <person name="Smith T.P.L."/>
            <person name="Archibald A.L."/>
        </authorList>
    </citation>
    <scope>NUCLEOTIDE SEQUENCE [LARGE SCALE GENOMIC DNA]</scope>
    <source>
        <strain evidence="1">Duroc</strain>
    </source>
</reference>
<dbReference type="Proteomes" id="UP000008227">
    <property type="component" value="Chromosome 13"/>
</dbReference>
<sequence length="72" mass="8246">MCLFESWFSLDRCPGVGFSIFSFMRNLHTVLHSGCTSLHSQQQCRRVPFSPHPLQHLLFVDFLMMAILTGMG</sequence>
<evidence type="ECO:0000313" key="1">
    <source>
        <dbReference type="Ensembl" id="ENSSSCP00000075073.1"/>
    </source>
</evidence>
<evidence type="ECO:0000313" key="2">
    <source>
        <dbReference type="Proteomes" id="UP000008227"/>
    </source>
</evidence>
<dbReference type="GeneTree" id="ENSGT01150000290216"/>
<protein>
    <submittedName>
        <fullName evidence="1">Uncharacterized protein</fullName>
    </submittedName>
</protein>
<organism evidence="1 2">
    <name type="scientific">Sus scrofa</name>
    <name type="common">Pig</name>
    <dbReference type="NCBI Taxonomy" id="9823"/>
    <lineage>
        <taxon>Eukaryota</taxon>
        <taxon>Metazoa</taxon>
        <taxon>Chordata</taxon>
        <taxon>Craniata</taxon>
        <taxon>Vertebrata</taxon>
        <taxon>Euteleostomi</taxon>
        <taxon>Mammalia</taxon>
        <taxon>Eutheria</taxon>
        <taxon>Laurasiatheria</taxon>
        <taxon>Artiodactyla</taxon>
        <taxon>Suina</taxon>
        <taxon>Suidae</taxon>
        <taxon>Sus</taxon>
    </lineage>
</organism>
<proteinExistence type="predicted"/>
<dbReference type="Ensembl" id="ENSSSCT00000095611.1">
    <property type="protein sequence ID" value="ENSSSCP00000075073.1"/>
    <property type="gene ID" value="ENSSSCG00000058347.1"/>
</dbReference>
<dbReference type="AlphaFoldDB" id="A0A8W4F726"/>
<reference evidence="1" key="2">
    <citation type="submission" date="2025-08" db="UniProtKB">
        <authorList>
            <consortium name="Ensembl"/>
        </authorList>
    </citation>
    <scope>IDENTIFICATION</scope>
</reference>
<reference evidence="1" key="3">
    <citation type="submission" date="2025-09" db="UniProtKB">
        <authorList>
            <consortium name="Ensembl"/>
        </authorList>
    </citation>
    <scope>IDENTIFICATION</scope>
</reference>
<accession>A0A8W4F726</accession>
<name>A0A8W4F726_PIG</name>